<dbReference type="EMBL" id="JZWS02000002">
    <property type="protein sequence ID" value="MCL7343817.1"/>
    <property type="molecule type" value="Genomic_DNA"/>
</dbReference>
<sequence>MDDSLWYAIRLAEVGKPLMAMLVIKEYVSDKVGDLKTKEISKECKDLLQAILSSPSLNDESWRVFVPAIPPEEIRSIAIRVSECVGSI</sequence>
<protein>
    <submittedName>
        <fullName evidence="1">Uncharacterized protein</fullName>
    </submittedName>
</protein>
<evidence type="ECO:0000313" key="1">
    <source>
        <dbReference type="EMBL" id="MCL7343817.1"/>
    </source>
</evidence>
<comment type="caution">
    <text evidence="1">The sequence shown here is derived from an EMBL/GenBank/DDBJ whole genome shotgun (WGS) entry which is preliminary data.</text>
</comment>
<reference evidence="1" key="1">
    <citation type="submission" date="2022-05" db="EMBL/GenBank/DDBJ databases">
        <title>Metagenome Sequencing of an Archaeal-Dominated Microbial Community from a Hot Spring at the Los Azufres Geothermal Field, Mexico.</title>
        <authorList>
            <person name="Marin-Paredes R."/>
            <person name="Martinez-Romero E."/>
            <person name="Servin-Garciduenas L.E."/>
        </authorList>
    </citation>
    <scope>NUCLEOTIDE SEQUENCE</scope>
    <source>
        <strain evidence="1">AZ1-454</strain>
    </source>
</reference>
<gene>
    <name evidence="1" type="ORF">TQ35_004490</name>
</gene>
<dbReference type="AlphaFoldDB" id="A0AAE3FKE9"/>
<proteinExistence type="predicted"/>
<organism evidence="1">
    <name type="scientific">Candidatus Aramenus sulfurataquae</name>
    <dbReference type="NCBI Taxonomy" id="1326980"/>
    <lineage>
        <taxon>Archaea</taxon>
        <taxon>Thermoproteota</taxon>
        <taxon>Thermoprotei</taxon>
        <taxon>Sulfolobales</taxon>
        <taxon>Sulfolobaceae</taxon>
        <taxon>Candidatus Aramenus</taxon>
    </lineage>
</organism>
<name>A0AAE3FKE9_9CREN</name>
<accession>A0AAE3FKE9</accession>